<evidence type="ECO:0000259" key="2">
    <source>
        <dbReference type="Pfam" id="PF04909"/>
    </source>
</evidence>
<proteinExistence type="predicted"/>
<feature type="domain" description="Amidohydrolase-related" evidence="2">
    <location>
        <begin position="12"/>
        <end position="229"/>
    </location>
</feature>
<sequence>MPRQLPEIPITDAHVHFFSPNFIKNYANLGKEKLGSDASGTLLDFMEWDMPDHDPLELGRRWVAEMDAKGISRMVLVTSWPGDEEATARTVATFPDRFGGYVMVNPLQDSAADQAKRAITKLGLHGVSIFPAMMGFRASDDAVYPVYSAASQAGAPVFVHFGILKVGIRDKLGLISNFDLRNSNPLDLYPVAKEFRDITFIIPHFGCGYFQEMLLVASQCPNVYVDSSSSNSWVNLMT</sequence>
<dbReference type="InterPro" id="IPR032465">
    <property type="entry name" value="ACMSD"/>
</dbReference>
<gene>
    <name evidence="3" type="ORF">METZ01_LOCUS203723</name>
</gene>
<keyword evidence="1" id="KW-0456">Lyase</keyword>
<dbReference type="Gene3D" id="3.20.20.140">
    <property type="entry name" value="Metal-dependent hydrolases"/>
    <property type="match status" value="1"/>
</dbReference>
<feature type="non-terminal residue" evidence="3">
    <location>
        <position position="238"/>
    </location>
</feature>
<dbReference type="GO" id="GO:0016831">
    <property type="term" value="F:carboxy-lyase activity"/>
    <property type="evidence" value="ECO:0007669"/>
    <property type="project" value="InterPro"/>
</dbReference>
<dbReference type="InterPro" id="IPR006680">
    <property type="entry name" value="Amidohydro-rel"/>
</dbReference>
<dbReference type="PANTHER" id="PTHR21240:SF19">
    <property type="entry name" value="CATALYTIC_ HYDROLASE"/>
    <property type="match status" value="1"/>
</dbReference>
<dbReference type="Pfam" id="PF04909">
    <property type="entry name" value="Amidohydro_2"/>
    <property type="match status" value="1"/>
</dbReference>
<evidence type="ECO:0000256" key="1">
    <source>
        <dbReference type="ARBA" id="ARBA00023239"/>
    </source>
</evidence>
<dbReference type="InterPro" id="IPR032466">
    <property type="entry name" value="Metal_Hydrolase"/>
</dbReference>
<protein>
    <recommendedName>
        <fullName evidence="2">Amidohydrolase-related domain-containing protein</fullName>
    </recommendedName>
</protein>
<dbReference type="SUPFAM" id="SSF51556">
    <property type="entry name" value="Metallo-dependent hydrolases"/>
    <property type="match status" value="1"/>
</dbReference>
<dbReference type="AlphaFoldDB" id="A0A382EKD5"/>
<organism evidence="3">
    <name type="scientific">marine metagenome</name>
    <dbReference type="NCBI Taxonomy" id="408172"/>
    <lineage>
        <taxon>unclassified sequences</taxon>
        <taxon>metagenomes</taxon>
        <taxon>ecological metagenomes</taxon>
    </lineage>
</organism>
<dbReference type="PANTHER" id="PTHR21240">
    <property type="entry name" value="2-AMINO-3-CARBOXYLMUCONATE-6-SEMIALDEHYDE DECARBOXYLASE"/>
    <property type="match status" value="1"/>
</dbReference>
<reference evidence="3" key="1">
    <citation type="submission" date="2018-05" db="EMBL/GenBank/DDBJ databases">
        <authorList>
            <person name="Lanie J.A."/>
            <person name="Ng W.-L."/>
            <person name="Kazmierczak K.M."/>
            <person name="Andrzejewski T.M."/>
            <person name="Davidsen T.M."/>
            <person name="Wayne K.J."/>
            <person name="Tettelin H."/>
            <person name="Glass J.I."/>
            <person name="Rusch D."/>
            <person name="Podicherti R."/>
            <person name="Tsui H.-C.T."/>
            <person name="Winkler M.E."/>
        </authorList>
    </citation>
    <scope>NUCLEOTIDE SEQUENCE</scope>
</reference>
<name>A0A382EKD5_9ZZZZ</name>
<evidence type="ECO:0000313" key="3">
    <source>
        <dbReference type="EMBL" id="SVB50869.1"/>
    </source>
</evidence>
<accession>A0A382EKD5</accession>
<dbReference type="EMBL" id="UINC01044854">
    <property type="protein sequence ID" value="SVB50869.1"/>
    <property type="molecule type" value="Genomic_DNA"/>
</dbReference>
<dbReference type="GO" id="GO:0016787">
    <property type="term" value="F:hydrolase activity"/>
    <property type="evidence" value="ECO:0007669"/>
    <property type="project" value="InterPro"/>
</dbReference>